<dbReference type="PANTHER" id="PTHR12677">
    <property type="entry name" value="GOLGI APPARATUS MEMBRANE PROTEIN TVP38-RELATED"/>
    <property type="match status" value="1"/>
</dbReference>
<feature type="domain" description="VTT" evidence="7">
    <location>
        <begin position="68"/>
        <end position="185"/>
    </location>
</feature>
<dbReference type="InterPro" id="IPR032816">
    <property type="entry name" value="VTT_dom"/>
</dbReference>
<evidence type="ECO:0000256" key="1">
    <source>
        <dbReference type="ARBA" id="ARBA00004651"/>
    </source>
</evidence>
<evidence type="ECO:0000256" key="5">
    <source>
        <dbReference type="ARBA" id="ARBA00023136"/>
    </source>
</evidence>
<accession>A0A2T3XXD3</accession>
<comment type="caution">
    <text evidence="8">The sequence shown here is derived from an EMBL/GenBank/DDBJ whole genome shotgun (WGS) entry which is preliminary data.</text>
</comment>
<comment type="subcellular location">
    <subcellularLocation>
        <location evidence="1 6">Cell membrane</location>
        <topology evidence="1 6">Multi-pass membrane protein</topology>
    </subcellularLocation>
</comment>
<evidence type="ECO:0000256" key="6">
    <source>
        <dbReference type="RuleBase" id="RU366058"/>
    </source>
</evidence>
<evidence type="ECO:0000259" key="7">
    <source>
        <dbReference type="Pfam" id="PF09335"/>
    </source>
</evidence>
<dbReference type="GO" id="GO:0005886">
    <property type="term" value="C:plasma membrane"/>
    <property type="evidence" value="ECO:0007669"/>
    <property type="project" value="UniProtKB-SubCell"/>
</dbReference>
<evidence type="ECO:0000256" key="4">
    <source>
        <dbReference type="ARBA" id="ARBA00022989"/>
    </source>
</evidence>
<dbReference type="EMBL" id="PYUC01000004">
    <property type="protein sequence ID" value="PTB21166.1"/>
    <property type="molecule type" value="Genomic_DNA"/>
</dbReference>
<dbReference type="Pfam" id="PF09335">
    <property type="entry name" value="VTT_dom"/>
    <property type="match status" value="1"/>
</dbReference>
<organism evidence="8 9">
    <name type="scientific">Trinickia symbiotica</name>
    <dbReference type="NCBI Taxonomy" id="863227"/>
    <lineage>
        <taxon>Bacteria</taxon>
        <taxon>Pseudomonadati</taxon>
        <taxon>Pseudomonadota</taxon>
        <taxon>Betaproteobacteria</taxon>
        <taxon>Burkholderiales</taxon>
        <taxon>Burkholderiaceae</taxon>
        <taxon>Trinickia</taxon>
    </lineage>
</organism>
<feature type="transmembrane region" description="Helical" evidence="6">
    <location>
        <begin position="199"/>
        <end position="219"/>
    </location>
</feature>
<feature type="transmembrane region" description="Helical" evidence="6">
    <location>
        <begin position="83"/>
        <end position="105"/>
    </location>
</feature>
<dbReference type="AlphaFoldDB" id="A0A2T3XXD3"/>
<proteinExistence type="inferred from homology"/>
<keyword evidence="2 6" id="KW-1003">Cell membrane</keyword>
<evidence type="ECO:0000256" key="2">
    <source>
        <dbReference type="ARBA" id="ARBA00022475"/>
    </source>
</evidence>
<feature type="transmembrane region" description="Helical" evidence="6">
    <location>
        <begin position="166"/>
        <end position="187"/>
    </location>
</feature>
<feature type="transmembrane region" description="Helical" evidence="6">
    <location>
        <begin position="50"/>
        <end position="77"/>
    </location>
</feature>
<dbReference type="Proteomes" id="UP000240638">
    <property type="component" value="Unassembled WGS sequence"/>
</dbReference>
<evidence type="ECO:0000313" key="9">
    <source>
        <dbReference type="Proteomes" id="UP000240638"/>
    </source>
</evidence>
<name>A0A2T3XXD3_9BURK</name>
<keyword evidence="3 6" id="KW-0812">Transmembrane</keyword>
<dbReference type="RefSeq" id="WP_107150583.1">
    <property type="nucleotide sequence ID" value="NZ_PYUC01000004.1"/>
</dbReference>
<keyword evidence="5 6" id="KW-0472">Membrane</keyword>
<evidence type="ECO:0000256" key="3">
    <source>
        <dbReference type="ARBA" id="ARBA00022692"/>
    </source>
</evidence>
<comment type="similarity">
    <text evidence="6">Belongs to the TVP38/TMEM64 family.</text>
</comment>
<dbReference type="InterPro" id="IPR015414">
    <property type="entry name" value="TMEM64"/>
</dbReference>
<evidence type="ECO:0000313" key="8">
    <source>
        <dbReference type="EMBL" id="PTB21166.1"/>
    </source>
</evidence>
<sequence length="244" mass="25702">MRLKETASASLLALCLSLPLIGVLLWHIYGGSIGERISHLVVLFDAYGPSAWIALAMLQTLVAISGVLPASALGIAAGAVYGIPLGFGLTAVGTMVGAGIAFAMARTALRPFIQRKLAHKPYLARIDRAVDAKGWRTVCLLRCSPIMPFAIGSYVLGMTSITFWRYWLGSLATLPALFGYVVLGAIAKQGLGAVASGDLNPLKLSLMVLGVASTGWFIMHIGKIAKEVLSIDDSECIAEGLNSE</sequence>
<keyword evidence="4 6" id="KW-1133">Transmembrane helix</keyword>
<dbReference type="PANTHER" id="PTHR12677:SF59">
    <property type="entry name" value="GOLGI APPARATUS MEMBRANE PROTEIN TVP38-RELATED"/>
    <property type="match status" value="1"/>
</dbReference>
<feature type="transmembrane region" description="Helical" evidence="6">
    <location>
        <begin position="6"/>
        <end position="29"/>
    </location>
</feature>
<reference evidence="8 9" key="1">
    <citation type="submission" date="2018-03" db="EMBL/GenBank/DDBJ databases">
        <title>Whole genome analyses suggest that Burkholderia sensu lato contains two further novel genera in the rhizoxinica-symbiotica group Mycetohabitans gen. nov., and Trinickia gen. nov.: implications for the evolution of diazotrophy and nodulation in the Burkholderiaceae.</title>
        <authorList>
            <person name="Estrada De Los Santos P."/>
            <person name="Palmer M."/>
            <person name="Chavez-Ramirez B."/>
            <person name="Steenkamp E.T."/>
            <person name="Hirsch A.M."/>
            <person name="Manyaka P."/>
            <person name="Maluk M."/>
            <person name="Lafos M."/>
            <person name="Crook M."/>
            <person name="Gross E."/>
            <person name="Simon M.F."/>
            <person name="Bueno Dos Reis Junior F."/>
            <person name="Poole P.S."/>
            <person name="Venter S.N."/>
            <person name="James E.K."/>
        </authorList>
    </citation>
    <scope>NUCLEOTIDE SEQUENCE [LARGE SCALE GENOMIC DNA]</scope>
    <source>
        <strain evidence="8 9">JPY-366</strain>
    </source>
</reference>
<protein>
    <recommendedName>
        <fullName evidence="6">TVP38/TMEM64 family membrane protein</fullName>
    </recommendedName>
</protein>
<gene>
    <name evidence="8" type="ORF">C9I57_10740</name>
</gene>